<dbReference type="Pfam" id="PF00646">
    <property type="entry name" value="F-box"/>
    <property type="match status" value="1"/>
</dbReference>
<dbReference type="SUPFAM" id="SSF81383">
    <property type="entry name" value="F-box domain"/>
    <property type="match status" value="1"/>
</dbReference>
<dbReference type="EMBL" id="OX451735">
    <property type="protein sequence ID" value="CAI8592389.1"/>
    <property type="molecule type" value="Genomic_DNA"/>
</dbReference>
<dbReference type="InterPro" id="IPR001810">
    <property type="entry name" value="F-box_dom"/>
</dbReference>
<feature type="domain" description="F-box" evidence="1">
    <location>
        <begin position="19"/>
        <end position="55"/>
    </location>
</feature>
<dbReference type="InterPro" id="IPR036047">
    <property type="entry name" value="F-box-like_dom_sf"/>
</dbReference>
<feature type="domain" description="F-box/LRR-repeat protein 15/At3g58940/PEG3-like LRR" evidence="3">
    <location>
        <begin position="185"/>
        <end position="304"/>
    </location>
</feature>
<accession>A0AAV0Z6G0</accession>
<dbReference type="PANTHER" id="PTHR34145:SF28">
    <property type="entry name" value="F-BOX DOMAIN-CONTAINING PROTEIN"/>
    <property type="match status" value="1"/>
</dbReference>
<proteinExistence type="predicted"/>
<organism evidence="4 5">
    <name type="scientific">Vicia faba</name>
    <name type="common">Broad bean</name>
    <name type="synonym">Faba vulgaris</name>
    <dbReference type="NCBI Taxonomy" id="3906"/>
    <lineage>
        <taxon>Eukaryota</taxon>
        <taxon>Viridiplantae</taxon>
        <taxon>Streptophyta</taxon>
        <taxon>Embryophyta</taxon>
        <taxon>Tracheophyta</taxon>
        <taxon>Spermatophyta</taxon>
        <taxon>Magnoliopsida</taxon>
        <taxon>eudicotyledons</taxon>
        <taxon>Gunneridae</taxon>
        <taxon>Pentapetalae</taxon>
        <taxon>rosids</taxon>
        <taxon>fabids</taxon>
        <taxon>Fabales</taxon>
        <taxon>Fabaceae</taxon>
        <taxon>Papilionoideae</taxon>
        <taxon>50 kb inversion clade</taxon>
        <taxon>NPAAA clade</taxon>
        <taxon>Hologalegina</taxon>
        <taxon>IRL clade</taxon>
        <taxon>Fabeae</taxon>
        <taxon>Vicia</taxon>
    </lineage>
</organism>
<reference evidence="4 5" key="1">
    <citation type="submission" date="2023-01" db="EMBL/GenBank/DDBJ databases">
        <authorList>
            <person name="Kreplak J."/>
        </authorList>
    </citation>
    <scope>NUCLEOTIDE SEQUENCE [LARGE SCALE GENOMIC DNA]</scope>
</reference>
<dbReference type="AlphaFoldDB" id="A0AAV0Z6G0"/>
<evidence type="ECO:0000259" key="1">
    <source>
        <dbReference type="Pfam" id="PF00646"/>
    </source>
</evidence>
<dbReference type="Pfam" id="PF08387">
    <property type="entry name" value="FBD"/>
    <property type="match status" value="1"/>
</dbReference>
<evidence type="ECO:0000313" key="5">
    <source>
        <dbReference type="Proteomes" id="UP001157006"/>
    </source>
</evidence>
<dbReference type="Pfam" id="PF24758">
    <property type="entry name" value="LRR_At5g56370"/>
    <property type="match status" value="1"/>
</dbReference>
<evidence type="ECO:0000259" key="3">
    <source>
        <dbReference type="Pfam" id="PF24758"/>
    </source>
</evidence>
<evidence type="ECO:0000259" key="2">
    <source>
        <dbReference type="Pfam" id="PF08387"/>
    </source>
</evidence>
<dbReference type="Gene3D" id="3.80.10.10">
    <property type="entry name" value="Ribonuclease Inhibitor"/>
    <property type="match status" value="1"/>
</dbReference>
<dbReference type="PANTHER" id="PTHR34145">
    <property type="entry name" value="OS02G0105600 PROTEIN"/>
    <property type="match status" value="1"/>
</dbReference>
<name>A0AAV0Z6G0_VICFA</name>
<dbReference type="CDD" id="cd22160">
    <property type="entry name" value="F-box_AtFBL13-like"/>
    <property type="match status" value="1"/>
</dbReference>
<protein>
    <submittedName>
        <fullName evidence="4">Uncharacterized protein</fullName>
    </submittedName>
</protein>
<dbReference type="Proteomes" id="UP001157006">
    <property type="component" value="Chromosome 1S"/>
</dbReference>
<dbReference type="InterPro" id="IPR055411">
    <property type="entry name" value="LRR_FXL15/At3g58940/PEG3-like"/>
</dbReference>
<dbReference type="InterPro" id="IPR053781">
    <property type="entry name" value="F-box_AtFBL13-like"/>
</dbReference>
<dbReference type="InterPro" id="IPR006566">
    <property type="entry name" value="FBD"/>
</dbReference>
<keyword evidence="5" id="KW-1185">Reference proteome</keyword>
<dbReference type="Gene3D" id="1.20.1280.50">
    <property type="match status" value="1"/>
</dbReference>
<evidence type="ECO:0000313" key="4">
    <source>
        <dbReference type="EMBL" id="CAI8592389.1"/>
    </source>
</evidence>
<gene>
    <name evidence="4" type="ORF">VFH_I037480</name>
</gene>
<sequence>MEKLKQRKVISEKEEEDFISKLPDVLLSCIISLLPFVEGVRTSVLSRRWETVWKYSSHLDFDQGKMLKPLIDKYIQTSDPTTRLKMAMCRKISPGDERYFDTIAEAAMLITSIMDNHIGPLKSCSIRHLVESCASGDVVGWMRKLLEKEVPEVSVELECFDYFRLINDIVLMEVGCTLNIPFEVFSNFKVFKLKNYRFTPTHFSNSSQVLQTLTLDNLDIKPNNFQDILSHCSSLENLIIARCDSLGVNVKIDSLTIKYLKIHDMIVQNLLISAVNVEIVEIDSIICDIGEIIFETPKLQVLHAFSDLEKSKHFLSLYGNMVLGTTDIHKRYRASGYRGSSMGSIFQNLVTLSLDLDLEKSINLIALYSALKFCRRLMNLEINNKVNLGKENETYDENTDDSMSYGEYMFWQKMEPCECINNQLKFVRIKGYKGGKFEYEFVKYLITNSQVIENIILWFVDDSSWVEVVATICLLSYPKISSKLSIDLKPGPEYKKKYGDNFEKWVTTLK</sequence>
<dbReference type="InterPro" id="IPR053772">
    <property type="entry name" value="At1g61320/At1g61330-like"/>
</dbReference>
<dbReference type="InterPro" id="IPR032675">
    <property type="entry name" value="LRR_dom_sf"/>
</dbReference>
<feature type="domain" description="FBD" evidence="2">
    <location>
        <begin position="416"/>
        <end position="455"/>
    </location>
</feature>